<evidence type="ECO:0000313" key="14">
    <source>
        <dbReference type="EMBL" id="GEC21418.1"/>
    </source>
</evidence>
<dbReference type="InterPro" id="IPR008250">
    <property type="entry name" value="ATPase_P-typ_transduc_dom_A_sf"/>
</dbReference>
<dbReference type="Gene3D" id="2.70.150.10">
    <property type="entry name" value="Calcium-transporting ATPase, cytoplasmic transduction domain A"/>
    <property type="match status" value="1"/>
</dbReference>
<keyword evidence="7" id="KW-1278">Translocase</keyword>
<dbReference type="SFLD" id="SFLDS00003">
    <property type="entry name" value="Haloacid_Dehalogenase"/>
    <property type="match status" value="1"/>
</dbReference>
<gene>
    <name evidence="14" type="ORF">PHY01_37010</name>
</gene>
<dbReference type="AlphaFoldDB" id="A0A4Y3WSB5"/>
<dbReference type="GO" id="GO:0005507">
    <property type="term" value="F:copper ion binding"/>
    <property type="evidence" value="ECO:0007669"/>
    <property type="project" value="TreeGrafter"/>
</dbReference>
<dbReference type="GO" id="GO:0055070">
    <property type="term" value="P:copper ion homeostasis"/>
    <property type="evidence" value="ECO:0007669"/>
    <property type="project" value="TreeGrafter"/>
</dbReference>
<evidence type="ECO:0000256" key="11">
    <source>
        <dbReference type="ARBA" id="ARBA00074171"/>
    </source>
</evidence>
<dbReference type="InterPro" id="IPR059000">
    <property type="entry name" value="ATPase_P-type_domA"/>
</dbReference>
<evidence type="ECO:0000256" key="12">
    <source>
        <dbReference type="RuleBase" id="RU362081"/>
    </source>
</evidence>
<accession>A0A4Y3WSB5</accession>
<dbReference type="CDD" id="cd00371">
    <property type="entry name" value="HMA"/>
    <property type="match status" value="1"/>
</dbReference>
<dbReference type="InterPro" id="IPR027256">
    <property type="entry name" value="P-typ_ATPase_IB"/>
</dbReference>
<dbReference type="SUPFAM" id="SSF56784">
    <property type="entry name" value="HAD-like"/>
    <property type="match status" value="1"/>
</dbReference>
<dbReference type="InterPro" id="IPR017969">
    <property type="entry name" value="Heavy-metal-associated_CS"/>
</dbReference>
<feature type="transmembrane region" description="Helical" evidence="12">
    <location>
        <begin position="128"/>
        <end position="146"/>
    </location>
</feature>
<dbReference type="SFLD" id="SFLDF00027">
    <property type="entry name" value="p-type_atpase"/>
    <property type="match status" value="1"/>
</dbReference>
<dbReference type="InterPro" id="IPR036163">
    <property type="entry name" value="HMA_dom_sf"/>
</dbReference>
<feature type="transmembrane region" description="Helical" evidence="12">
    <location>
        <begin position="101"/>
        <end position="122"/>
    </location>
</feature>
<dbReference type="InterPro" id="IPR044492">
    <property type="entry name" value="P_typ_ATPase_HD_dom"/>
</dbReference>
<evidence type="ECO:0000256" key="5">
    <source>
        <dbReference type="ARBA" id="ARBA00022741"/>
    </source>
</evidence>
<comment type="catalytic activity">
    <reaction evidence="10">
        <text>ATP + H2O = ADP + phosphate + H(+)</text>
        <dbReference type="Rhea" id="RHEA:13065"/>
        <dbReference type="ChEBI" id="CHEBI:15377"/>
        <dbReference type="ChEBI" id="CHEBI:15378"/>
        <dbReference type="ChEBI" id="CHEBI:30616"/>
        <dbReference type="ChEBI" id="CHEBI:43474"/>
        <dbReference type="ChEBI" id="CHEBI:456216"/>
    </reaction>
</comment>
<keyword evidence="8 12" id="KW-1133">Transmembrane helix</keyword>
<feature type="transmembrane region" description="Helical" evidence="12">
    <location>
        <begin position="166"/>
        <end position="184"/>
    </location>
</feature>
<dbReference type="NCBIfam" id="TIGR01494">
    <property type="entry name" value="ATPase_P-type"/>
    <property type="match status" value="1"/>
</dbReference>
<dbReference type="Gene3D" id="3.40.1110.10">
    <property type="entry name" value="Calcium-transporting ATPase, cytoplasmic domain N"/>
    <property type="match status" value="1"/>
</dbReference>
<dbReference type="PRINTS" id="PR00119">
    <property type="entry name" value="CATATPASE"/>
</dbReference>
<dbReference type="Gene3D" id="3.40.50.1000">
    <property type="entry name" value="HAD superfamily/HAD-like"/>
    <property type="match status" value="1"/>
</dbReference>
<proteinExistence type="inferred from homology"/>
<dbReference type="GO" id="GO:0043682">
    <property type="term" value="F:P-type divalent copper transporter activity"/>
    <property type="evidence" value="ECO:0007669"/>
    <property type="project" value="TreeGrafter"/>
</dbReference>
<keyword evidence="12" id="KW-1003">Cell membrane</keyword>
<comment type="similarity">
    <text evidence="2 12">Belongs to the cation transport ATPase (P-type) (TC 3.A.3) family. Type IB subfamily.</text>
</comment>
<dbReference type="InterPro" id="IPR023298">
    <property type="entry name" value="ATPase_P-typ_TM_dom_sf"/>
</dbReference>
<dbReference type="Gene3D" id="3.30.70.100">
    <property type="match status" value="1"/>
</dbReference>
<dbReference type="SFLD" id="SFLDG00002">
    <property type="entry name" value="C1.7:_P-type_atpase_like"/>
    <property type="match status" value="1"/>
</dbReference>
<evidence type="ECO:0000256" key="9">
    <source>
        <dbReference type="ARBA" id="ARBA00023136"/>
    </source>
</evidence>
<dbReference type="Pfam" id="PF00702">
    <property type="entry name" value="Hydrolase"/>
    <property type="match status" value="1"/>
</dbReference>
<evidence type="ECO:0000313" key="15">
    <source>
        <dbReference type="Proteomes" id="UP000320338"/>
    </source>
</evidence>
<dbReference type="NCBIfam" id="TIGR01525">
    <property type="entry name" value="ATPase-IB_hvy"/>
    <property type="match status" value="1"/>
</dbReference>
<dbReference type="EMBL" id="BJNG01000034">
    <property type="protein sequence ID" value="GEC21418.1"/>
    <property type="molecule type" value="Genomic_DNA"/>
</dbReference>
<dbReference type="PRINTS" id="PR00940">
    <property type="entry name" value="CATPATPASEA"/>
</dbReference>
<evidence type="ECO:0000256" key="2">
    <source>
        <dbReference type="ARBA" id="ARBA00006024"/>
    </source>
</evidence>
<feature type="transmembrane region" description="Helical" evidence="12">
    <location>
        <begin position="358"/>
        <end position="380"/>
    </location>
</feature>
<evidence type="ECO:0000259" key="13">
    <source>
        <dbReference type="PROSITE" id="PS50846"/>
    </source>
</evidence>
<organism evidence="14 15">
    <name type="scientific">Pseudonocardia hydrocarbonoxydans</name>
    <dbReference type="NCBI Taxonomy" id="76726"/>
    <lineage>
        <taxon>Bacteria</taxon>
        <taxon>Bacillati</taxon>
        <taxon>Actinomycetota</taxon>
        <taxon>Actinomycetes</taxon>
        <taxon>Pseudonocardiales</taxon>
        <taxon>Pseudonocardiaceae</taxon>
        <taxon>Pseudonocardia</taxon>
    </lineage>
</organism>
<dbReference type="PANTHER" id="PTHR43520:SF8">
    <property type="entry name" value="P-TYPE CU(+) TRANSPORTER"/>
    <property type="match status" value="1"/>
</dbReference>
<evidence type="ECO:0000256" key="3">
    <source>
        <dbReference type="ARBA" id="ARBA00022692"/>
    </source>
</evidence>
<dbReference type="RefSeq" id="WP_141280232.1">
    <property type="nucleotide sequence ID" value="NZ_BAAARZ010000005.1"/>
</dbReference>
<evidence type="ECO:0000256" key="1">
    <source>
        <dbReference type="ARBA" id="ARBA00004651"/>
    </source>
</evidence>
<keyword evidence="5 12" id="KW-0547">Nucleotide-binding</keyword>
<dbReference type="InterPro" id="IPR018303">
    <property type="entry name" value="ATPase_P-typ_P_site"/>
</dbReference>
<dbReference type="Pfam" id="PF00403">
    <property type="entry name" value="HMA"/>
    <property type="match status" value="1"/>
</dbReference>
<reference evidence="14 15" key="1">
    <citation type="submission" date="2019-06" db="EMBL/GenBank/DDBJ databases">
        <title>Whole genome shotgun sequence of Pseudonocardia hydrocarbonoxydans NBRC 14498.</title>
        <authorList>
            <person name="Hosoyama A."/>
            <person name="Uohara A."/>
            <person name="Ohji S."/>
            <person name="Ichikawa N."/>
        </authorList>
    </citation>
    <scope>NUCLEOTIDE SEQUENCE [LARGE SCALE GENOMIC DNA]</scope>
    <source>
        <strain evidence="14 15">NBRC 14498</strain>
    </source>
</reference>
<feature type="transmembrane region" description="Helical" evidence="12">
    <location>
        <begin position="701"/>
        <end position="720"/>
    </location>
</feature>
<dbReference type="InterPro" id="IPR000579">
    <property type="entry name" value="Cation-trans_P-type_ATPase_A/B"/>
</dbReference>
<dbReference type="PROSITE" id="PS00154">
    <property type="entry name" value="ATPASE_E1_E2"/>
    <property type="match status" value="1"/>
</dbReference>
<feature type="transmembrane region" description="Helical" evidence="12">
    <location>
        <begin position="386"/>
        <end position="414"/>
    </location>
</feature>
<keyword evidence="3 12" id="KW-0812">Transmembrane</keyword>
<dbReference type="InterPro" id="IPR023299">
    <property type="entry name" value="ATPase_P-typ_cyto_dom_N"/>
</dbReference>
<dbReference type="SUPFAM" id="SSF81665">
    <property type="entry name" value="Calcium ATPase, transmembrane domain M"/>
    <property type="match status" value="1"/>
</dbReference>
<dbReference type="GO" id="GO:0016887">
    <property type="term" value="F:ATP hydrolysis activity"/>
    <property type="evidence" value="ECO:0007669"/>
    <property type="project" value="InterPro"/>
</dbReference>
<dbReference type="Pfam" id="PF00122">
    <property type="entry name" value="E1-E2_ATPase"/>
    <property type="match status" value="1"/>
</dbReference>
<sequence length="753" mass="77413">MSSAPIVEPGRPVELTVSGMTCAACAARVERQLNKLPGVVAGVNFATGRATVTAGPEVSDRVLVDTVERAGFGAEPLPPDGSGDAAPGDDAGRARMLWRRLLVSVVLFVPLADLSITFTVLPEWRFPGWQWLLLALAAPVVGWAAWPFHRAALAGARRGTSTMDTLVSLGVLAATGWSVYAMFRSAGPPPDVTGLALLLRGEDAIYLEVAAGLTAFVLAGRYFEAKAQRSAGTALRELAALRAADVVLVAEDGSHRSIPIGALRVGQRFLVRPGATVATDGRVESGRAALDTAAMTGESVPVEVGPGDAVVGGTVARQGSLVVEATGVGRDTQLGAMLRLVERAQTGRASVQRLADRICGWFVPAVVALSAATFGGWLLLDGSPARAFAAALAVLVVACPCALGLATPTALMVASGRGARLGIFVKGYPALEATRSIDTVVLDKTGTVTRGRMALAGLACADGVGRADVLRAVGALEQDAEHPVAAAIVTAARAELGTLPRPGDFRNEAGLGATGTVDGRRVRAGRARLFTDLGIAVPPALDARRTAWERDGRSTVVVSVDDVVVGVLALADEVKPSARHAVAALHGLGLTTVLLTGDNAATAAAVAREIGVGSVVAEVLPADKAEQVRRLQAGGARVAVVGDGVNDAAALAVADLGMAVGTGTDIAIDAADLILVRDDLRVVPDAIRLSRATLRTIRGNLFWAFGYNVAAIPLAALGLLNPLVAGAAMALSSLFVVSNSLRLRRFSPDIEER</sequence>
<dbReference type="InterPro" id="IPR001757">
    <property type="entry name" value="P_typ_ATPase"/>
</dbReference>
<comment type="subcellular location">
    <subcellularLocation>
        <location evidence="1">Cell membrane</location>
        <topology evidence="1">Multi-pass membrane protein</topology>
    </subcellularLocation>
</comment>
<dbReference type="InterPro" id="IPR023214">
    <property type="entry name" value="HAD_sf"/>
</dbReference>
<dbReference type="PROSITE" id="PS01047">
    <property type="entry name" value="HMA_1"/>
    <property type="match status" value="1"/>
</dbReference>
<dbReference type="PROSITE" id="PS50846">
    <property type="entry name" value="HMA_2"/>
    <property type="match status" value="1"/>
</dbReference>
<evidence type="ECO:0000256" key="4">
    <source>
        <dbReference type="ARBA" id="ARBA00022723"/>
    </source>
</evidence>
<evidence type="ECO:0000256" key="6">
    <source>
        <dbReference type="ARBA" id="ARBA00022840"/>
    </source>
</evidence>
<keyword evidence="15" id="KW-1185">Reference proteome</keyword>
<dbReference type="Proteomes" id="UP000320338">
    <property type="component" value="Unassembled WGS sequence"/>
</dbReference>
<dbReference type="SUPFAM" id="SSF55008">
    <property type="entry name" value="HMA, heavy metal-associated domain"/>
    <property type="match status" value="1"/>
</dbReference>
<feature type="domain" description="HMA" evidence="13">
    <location>
        <begin position="11"/>
        <end position="75"/>
    </location>
</feature>
<keyword evidence="9 12" id="KW-0472">Membrane</keyword>
<evidence type="ECO:0000256" key="10">
    <source>
        <dbReference type="ARBA" id="ARBA00049360"/>
    </source>
</evidence>
<feature type="transmembrane region" description="Helical" evidence="12">
    <location>
        <begin position="726"/>
        <end position="743"/>
    </location>
</feature>
<dbReference type="OrthoDB" id="7059309at2"/>
<dbReference type="InterPro" id="IPR036412">
    <property type="entry name" value="HAD-like_sf"/>
</dbReference>
<dbReference type="PANTHER" id="PTHR43520">
    <property type="entry name" value="ATP7, ISOFORM B"/>
    <property type="match status" value="1"/>
</dbReference>
<dbReference type="NCBIfam" id="TIGR01511">
    <property type="entry name" value="ATPase-IB1_Cu"/>
    <property type="match status" value="1"/>
</dbReference>
<dbReference type="InterPro" id="IPR006121">
    <property type="entry name" value="HMA_dom"/>
</dbReference>
<protein>
    <recommendedName>
        <fullName evidence="11">Cation-transporting P-type ATPase B</fullName>
    </recommendedName>
</protein>
<dbReference type="FunFam" id="2.70.150.10:FF:000002">
    <property type="entry name" value="Copper-transporting ATPase 1, putative"/>
    <property type="match status" value="1"/>
</dbReference>
<dbReference type="GO" id="GO:0005886">
    <property type="term" value="C:plasma membrane"/>
    <property type="evidence" value="ECO:0007669"/>
    <property type="project" value="UniProtKB-SubCell"/>
</dbReference>
<evidence type="ECO:0000256" key="8">
    <source>
        <dbReference type="ARBA" id="ARBA00022989"/>
    </source>
</evidence>
<evidence type="ECO:0000256" key="7">
    <source>
        <dbReference type="ARBA" id="ARBA00022967"/>
    </source>
</evidence>
<dbReference type="GO" id="GO:0005524">
    <property type="term" value="F:ATP binding"/>
    <property type="evidence" value="ECO:0007669"/>
    <property type="project" value="UniProtKB-UniRule"/>
</dbReference>
<keyword evidence="6 12" id="KW-0067">ATP-binding</keyword>
<comment type="caution">
    <text evidence="14">The sequence shown here is derived from an EMBL/GenBank/DDBJ whole genome shotgun (WGS) entry which is preliminary data.</text>
</comment>
<feature type="transmembrane region" description="Helical" evidence="12">
    <location>
        <begin position="204"/>
        <end position="223"/>
    </location>
</feature>
<dbReference type="SUPFAM" id="SSF81653">
    <property type="entry name" value="Calcium ATPase, transduction domain A"/>
    <property type="match status" value="1"/>
</dbReference>
<keyword evidence="4 12" id="KW-0479">Metal-binding</keyword>
<name>A0A4Y3WSB5_9PSEU</name>
<dbReference type="FunFam" id="3.30.70.100:FF:000005">
    <property type="entry name" value="Copper-exporting P-type ATPase A"/>
    <property type="match status" value="1"/>
</dbReference>